<dbReference type="EC" id="3.6.4.13" evidence="3"/>
<dbReference type="Pfam" id="PF13086">
    <property type="entry name" value="AAA_11"/>
    <property type="match status" value="2"/>
</dbReference>
<evidence type="ECO:0000256" key="2">
    <source>
        <dbReference type="ARBA" id="ARBA00005601"/>
    </source>
</evidence>
<dbReference type="EMBL" id="KI913975">
    <property type="protein sequence ID" value="ETV96830.1"/>
    <property type="molecule type" value="Genomic_DNA"/>
</dbReference>
<dbReference type="GO" id="GO:0003723">
    <property type="term" value="F:RNA binding"/>
    <property type="evidence" value="ECO:0007669"/>
    <property type="project" value="UniProtKB-KW"/>
</dbReference>
<dbReference type="Pfam" id="PF01612">
    <property type="entry name" value="DNA_pol_A_exo1"/>
    <property type="match status" value="1"/>
</dbReference>
<evidence type="ECO:0000256" key="11">
    <source>
        <dbReference type="ARBA" id="ARBA00047984"/>
    </source>
</evidence>
<dbReference type="InterPro" id="IPR036397">
    <property type="entry name" value="RNaseH_sf"/>
</dbReference>
<keyword evidence="4" id="KW-0963">Cytoplasm</keyword>
<name>A0A024TRR1_9STRA</name>
<dbReference type="GeneID" id="20087171"/>
<keyword evidence="7" id="KW-0347">Helicase</keyword>
<dbReference type="GO" id="GO:0005524">
    <property type="term" value="F:ATP binding"/>
    <property type="evidence" value="ECO:0007669"/>
    <property type="project" value="UniProtKB-KW"/>
</dbReference>
<evidence type="ECO:0000256" key="4">
    <source>
        <dbReference type="ARBA" id="ARBA00022490"/>
    </source>
</evidence>
<dbReference type="GO" id="GO:0031047">
    <property type="term" value="P:regulatory ncRNA-mediated gene silencing"/>
    <property type="evidence" value="ECO:0007669"/>
    <property type="project" value="UniProtKB-KW"/>
</dbReference>
<dbReference type="InterPro" id="IPR049080">
    <property type="entry name" value="MOV-10-like_beta-barrel"/>
</dbReference>
<evidence type="ECO:0000259" key="12">
    <source>
        <dbReference type="SMART" id="SM00474"/>
    </source>
</evidence>
<dbReference type="GO" id="GO:0006139">
    <property type="term" value="P:nucleobase-containing compound metabolic process"/>
    <property type="evidence" value="ECO:0007669"/>
    <property type="project" value="InterPro"/>
</dbReference>
<dbReference type="PANTHER" id="PTHR45418">
    <property type="entry name" value="CANCER/TESTIS ANTIGEN 55"/>
    <property type="match status" value="1"/>
</dbReference>
<dbReference type="SUPFAM" id="SSF53098">
    <property type="entry name" value="Ribonuclease H-like"/>
    <property type="match status" value="1"/>
</dbReference>
<dbReference type="Pfam" id="PF21633">
    <property type="entry name" value="MOV-10_Ig-like"/>
    <property type="match status" value="1"/>
</dbReference>
<dbReference type="SUPFAM" id="SSF52540">
    <property type="entry name" value="P-loop containing nucleoside triphosphate hydrolases"/>
    <property type="match status" value="1"/>
</dbReference>
<dbReference type="SMART" id="SM00474">
    <property type="entry name" value="35EXOc"/>
    <property type="match status" value="1"/>
</dbReference>
<comment type="subcellular location">
    <subcellularLocation>
        <location evidence="1">Cytoplasm</location>
        <location evidence="1">Cytoplasmic ribonucleoprotein granule</location>
    </subcellularLocation>
</comment>
<dbReference type="VEuPathDB" id="FungiDB:H310_10121"/>
<gene>
    <name evidence="13" type="ORF">H310_10121</name>
</gene>
<evidence type="ECO:0000313" key="13">
    <source>
        <dbReference type="EMBL" id="ETV96830.1"/>
    </source>
</evidence>
<evidence type="ECO:0000256" key="10">
    <source>
        <dbReference type="ARBA" id="ARBA00023158"/>
    </source>
</evidence>
<dbReference type="Gene3D" id="3.40.50.300">
    <property type="entry name" value="P-loop containing nucleotide triphosphate hydrolases"/>
    <property type="match status" value="2"/>
</dbReference>
<accession>A0A024TRR1</accession>
<evidence type="ECO:0000256" key="1">
    <source>
        <dbReference type="ARBA" id="ARBA00004331"/>
    </source>
</evidence>
<dbReference type="Pfam" id="PF13087">
    <property type="entry name" value="AAA_12"/>
    <property type="match status" value="1"/>
</dbReference>
<dbReference type="GO" id="GO:0008408">
    <property type="term" value="F:3'-5' exonuclease activity"/>
    <property type="evidence" value="ECO:0007669"/>
    <property type="project" value="InterPro"/>
</dbReference>
<dbReference type="eggNOG" id="KOG2405">
    <property type="taxonomic scope" value="Eukaryota"/>
</dbReference>
<dbReference type="InterPro" id="IPR041677">
    <property type="entry name" value="DNA2/NAM7_AAA_11"/>
</dbReference>
<dbReference type="STRING" id="157072.A0A024TRR1"/>
<dbReference type="InterPro" id="IPR049077">
    <property type="entry name" value="MOV-10_Ig-like"/>
</dbReference>
<evidence type="ECO:0000256" key="3">
    <source>
        <dbReference type="ARBA" id="ARBA00012552"/>
    </source>
</evidence>
<comment type="similarity">
    <text evidence="2">Belongs to the DNA2/NAM7 helicase family. SDE3 subfamily.</text>
</comment>
<organism evidence="13">
    <name type="scientific">Aphanomyces invadans</name>
    <dbReference type="NCBI Taxonomy" id="157072"/>
    <lineage>
        <taxon>Eukaryota</taxon>
        <taxon>Sar</taxon>
        <taxon>Stramenopiles</taxon>
        <taxon>Oomycota</taxon>
        <taxon>Saprolegniomycetes</taxon>
        <taxon>Saprolegniales</taxon>
        <taxon>Verrucalvaceae</taxon>
        <taxon>Aphanomyces</taxon>
    </lineage>
</organism>
<proteinExistence type="inferred from homology"/>
<dbReference type="OrthoDB" id="6513042at2759"/>
<feature type="domain" description="3'-5' exonuclease" evidence="12">
    <location>
        <begin position="94"/>
        <end position="270"/>
    </location>
</feature>
<keyword evidence="10" id="KW-0943">RNA-mediated gene silencing</keyword>
<evidence type="ECO:0000256" key="6">
    <source>
        <dbReference type="ARBA" id="ARBA00022801"/>
    </source>
</evidence>
<dbReference type="eggNOG" id="KOG1804">
    <property type="taxonomic scope" value="Eukaryota"/>
</dbReference>
<dbReference type="InterPro" id="IPR041679">
    <property type="entry name" value="DNA2/NAM7-like_C"/>
</dbReference>
<dbReference type="InterPro" id="IPR027417">
    <property type="entry name" value="P-loop_NTPase"/>
</dbReference>
<dbReference type="RefSeq" id="XP_008874607.1">
    <property type="nucleotide sequence ID" value="XM_008876385.1"/>
</dbReference>
<sequence>MLALAVAAHAAPRLPGQNLLGQFRTQHPEYAFMWANKALVSCKRFVDLHAPLVSSSWSIAWEGEGVNQLLPKLRCEPIAAVPSARPTTASSMHVEFINTRARGKQVFEQLSASTVLFLDLEGDLTPKGRLCLLQVAGTSIPDTVFVMDTFTCPGILRDPAVKRVLSKTLVVLHDGRHDTVALRGQFQLELSSVFDTQVAHQVLVGNDSAMVGLNHVLSTYANMTNTVKDQVQHRDGLWSERPLPPHLLDYAAQDVMHLPVVYSAMKARMSDGLYATCLARSKIRTTDVSPDKLRQALANTSTYLREAGGHIHVSSMDGLYAAYPDIRDMIKAKGTLSTFFEKFGNAVTPPIAIVDDNLTLQTMTPAVVMKHLAAYIQAVGGTMPAASLSGFYDVYPGAQDVMKPTANAKATAFVQTHGPSSTPPVYVQGTWTFVLDRSAADKLPSAAQLLKDFGARFARDKYGVAITDDGAFFSAALTVHVPTTQLFVVTNKSTQTMLLRTCFRVMASKAALKSSPFTIAFSGPTPVKPHESVSVPCEFRSTAPGRFNVVLAFEFSTPTQTVFAIGRVLEGVDCVDPAMDAETLQSIQDGTARRRKTAPSNKKLEFDAPAHRATAPIRYGPPLAVPLGKHVLPATWAAVDTDLPLTMATYSRRFQDLLYREEREHLRQQQEFDMERATLVLKTPVLFELAVPGLAEGRPSLMAGDKVLVNQPKSNTMEGIITQVRLDGIYIAMPPAFHRTHFDDHQKFNVRFVSSRTPVRLQHQGLLALSPPIHETLLFPTLIGLRTSQAAWFGPPGGDRVSAIDRQYSRPINPEQARAIDDIEHLVATASSNAPLVPYLLFGPPGTGKTVTIVESIEQILRAARKNASKAVHILACAPSNAAADNIVDRLAGTSDITSNELRRVMAFSRRVKDTPASVLPFTTIAARGHDGDGFVQPTLDDLQSTSIIVSTIATGAKLFNMGVKRGFFDLIVFDEAAQATEPDVCSVLGPLASSRTVVVLAGDPMQLGPVIKSTYGITLGLGRSLMERLLPLYQQAATQGQPRTPWSTKLVRNYRSHRDILSVPNELFYDGDLVACAPTCTTHSLLEWPSLPNRSVPLLFHGISGGELQTNDSPSWYNPYELQLVLEYVESLVEFGVLPAEMGVITPYAKQRQKIQEALQRHGAPSGIVVGSVEQFQGGERRVILVSTVRSSAGFFKDDSTFQLGFVAHPKRFNVAVTRAKALLIVVGNPAVLETSSDWAAFLTHCMAHNACRGVLPTVQQVNLETDANEEDDEDDEELAHHRALFEHAQALQVDMACKADAERRERERQHVAWQMAQEARQAEERRRVQQMQEEQDYEYHASLLVAEEEQFRRQGLQRLADLERADMEYKRQLHKESTSKCIVS</sequence>
<keyword evidence="6" id="KW-0378">Hydrolase</keyword>
<dbReference type="GO" id="GO:0003724">
    <property type="term" value="F:RNA helicase activity"/>
    <property type="evidence" value="ECO:0007669"/>
    <property type="project" value="UniProtKB-EC"/>
</dbReference>
<evidence type="ECO:0000256" key="9">
    <source>
        <dbReference type="ARBA" id="ARBA00022884"/>
    </source>
</evidence>
<protein>
    <recommendedName>
        <fullName evidence="3">RNA helicase</fullName>
        <ecNumber evidence="3">3.6.4.13</ecNumber>
    </recommendedName>
</protein>
<comment type="catalytic activity">
    <reaction evidence="11">
        <text>ATP + H2O = ADP + phosphate + H(+)</text>
        <dbReference type="Rhea" id="RHEA:13065"/>
        <dbReference type="ChEBI" id="CHEBI:15377"/>
        <dbReference type="ChEBI" id="CHEBI:15378"/>
        <dbReference type="ChEBI" id="CHEBI:30616"/>
        <dbReference type="ChEBI" id="CHEBI:43474"/>
        <dbReference type="ChEBI" id="CHEBI:456216"/>
        <dbReference type="EC" id="3.6.4.13"/>
    </reaction>
</comment>
<evidence type="ECO:0000256" key="7">
    <source>
        <dbReference type="ARBA" id="ARBA00022806"/>
    </source>
</evidence>
<reference evidence="13" key="1">
    <citation type="submission" date="2013-12" db="EMBL/GenBank/DDBJ databases">
        <title>The Genome Sequence of Aphanomyces invadans NJM9701.</title>
        <authorList>
            <consortium name="The Broad Institute Genomics Platform"/>
            <person name="Russ C."/>
            <person name="Tyler B."/>
            <person name="van West P."/>
            <person name="Dieguez-Uribeondo J."/>
            <person name="Young S.K."/>
            <person name="Zeng Q."/>
            <person name="Gargeya S."/>
            <person name="Fitzgerald M."/>
            <person name="Abouelleil A."/>
            <person name="Alvarado L."/>
            <person name="Chapman S.B."/>
            <person name="Gainer-Dewar J."/>
            <person name="Goldberg J."/>
            <person name="Griggs A."/>
            <person name="Gujja S."/>
            <person name="Hansen M."/>
            <person name="Howarth C."/>
            <person name="Imamovic A."/>
            <person name="Ireland A."/>
            <person name="Larimer J."/>
            <person name="McCowan C."/>
            <person name="Murphy C."/>
            <person name="Pearson M."/>
            <person name="Poon T.W."/>
            <person name="Priest M."/>
            <person name="Roberts A."/>
            <person name="Saif S."/>
            <person name="Shea T."/>
            <person name="Sykes S."/>
            <person name="Wortman J."/>
            <person name="Nusbaum C."/>
            <person name="Birren B."/>
        </authorList>
    </citation>
    <scope>NUCLEOTIDE SEQUENCE [LARGE SCALE GENOMIC DNA]</scope>
    <source>
        <strain evidence="13">NJM9701</strain>
    </source>
</reference>
<dbReference type="Gene3D" id="3.30.420.10">
    <property type="entry name" value="Ribonuclease H-like superfamily/Ribonuclease H"/>
    <property type="match status" value="1"/>
</dbReference>
<keyword evidence="8" id="KW-0067">ATP-binding</keyword>
<dbReference type="InterPro" id="IPR002562">
    <property type="entry name" value="3'-5'_exonuclease_dom"/>
</dbReference>
<dbReference type="PANTHER" id="PTHR45418:SF1">
    <property type="entry name" value="CANCER_TESTIS ANTIGEN 55"/>
    <property type="match status" value="1"/>
</dbReference>
<dbReference type="InterPro" id="IPR012337">
    <property type="entry name" value="RNaseH-like_sf"/>
</dbReference>
<dbReference type="CDD" id="cd18808">
    <property type="entry name" value="SF1_C_Upf1"/>
    <property type="match status" value="1"/>
</dbReference>
<keyword evidence="5" id="KW-0547">Nucleotide-binding</keyword>
<dbReference type="InterPro" id="IPR047187">
    <property type="entry name" value="SF1_C_Upf1"/>
</dbReference>
<evidence type="ECO:0000256" key="8">
    <source>
        <dbReference type="ARBA" id="ARBA00022840"/>
    </source>
</evidence>
<dbReference type="FunFam" id="3.40.50.300:FF:000608">
    <property type="entry name" value="Mov10 RISC complex RNA helicase"/>
    <property type="match status" value="1"/>
</dbReference>
<keyword evidence="9" id="KW-0694">RNA-binding</keyword>
<evidence type="ECO:0000256" key="5">
    <source>
        <dbReference type="ARBA" id="ARBA00022741"/>
    </source>
</evidence>
<dbReference type="GO" id="GO:0036464">
    <property type="term" value="C:cytoplasmic ribonucleoprotein granule"/>
    <property type="evidence" value="ECO:0007669"/>
    <property type="project" value="UniProtKB-SubCell"/>
</dbReference>
<dbReference type="Pfam" id="PF21634">
    <property type="entry name" value="MOV-10_beta-barrel"/>
    <property type="match status" value="1"/>
</dbReference>